<organism evidence="12 13">
    <name type="scientific">Leptotrombidium deliense</name>
    <dbReference type="NCBI Taxonomy" id="299467"/>
    <lineage>
        <taxon>Eukaryota</taxon>
        <taxon>Metazoa</taxon>
        <taxon>Ecdysozoa</taxon>
        <taxon>Arthropoda</taxon>
        <taxon>Chelicerata</taxon>
        <taxon>Arachnida</taxon>
        <taxon>Acari</taxon>
        <taxon>Acariformes</taxon>
        <taxon>Trombidiformes</taxon>
        <taxon>Prostigmata</taxon>
        <taxon>Anystina</taxon>
        <taxon>Parasitengona</taxon>
        <taxon>Trombiculoidea</taxon>
        <taxon>Trombiculidae</taxon>
        <taxon>Leptotrombidium</taxon>
    </lineage>
</organism>
<dbReference type="OrthoDB" id="409586at2759"/>
<dbReference type="EMBL" id="NCKV01010167">
    <property type="protein sequence ID" value="RWS21975.1"/>
    <property type="molecule type" value="Genomic_DNA"/>
</dbReference>
<feature type="repeat" description="Solcar" evidence="9">
    <location>
        <begin position="219"/>
        <end position="302"/>
    </location>
</feature>
<sequence length="315" mass="34874">MVNYLCTVNRPSDEENRPFILGVIDFTAGSIAAVVNAMVGLPLDTIKVKMQTFPLLYGGAWSCFKDTVRKYGVKGLYAGAVPCIVAEVSEKSVLFCAHGYCQYAICRISGNTEEPTVLENSLAGFCAALFSSFTLCPTEMIKCKLQALRDLGHPTDILIVFFDRKPYKITKDIIATHGIRGLFNGLTPTMMREMPGYFFYFGGYQMTKSFLTNNDPNDKASWKTAVAGGVGGVALWASIYPVDLVKTRIQISETTDSMRYVMMMIIKNEGFFALYRGVWPSIFRTFPATAALFVVYENSVEYMIKAAESLGLLSC</sequence>
<protein>
    <submittedName>
        <fullName evidence="12">Mitochondrial ornithine transporter-like protein</fullName>
    </submittedName>
</protein>
<evidence type="ECO:0000256" key="3">
    <source>
        <dbReference type="ARBA" id="ARBA00022448"/>
    </source>
</evidence>
<dbReference type="GO" id="GO:0000064">
    <property type="term" value="F:L-ornithine transmembrane transporter activity"/>
    <property type="evidence" value="ECO:0007669"/>
    <property type="project" value="TreeGrafter"/>
</dbReference>
<feature type="repeat" description="Solcar" evidence="9">
    <location>
        <begin position="115"/>
        <end position="210"/>
    </location>
</feature>
<keyword evidence="3 10" id="KW-0813">Transport</keyword>
<dbReference type="GO" id="GO:0031966">
    <property type="term" value="C:mitochondrial membrane"/>
    <property type="evidence" value="ECO:0007669"/>
    <property type="project" value="UniProtKB-SubCell"/>
</dbReference>
<dbReference type="InterPro" id="IPR050567">
    <property type="entry name" value="Mitochondrial_Carrier"/>
</dbReference>
<evidence type="ECO:0000256" key="9">
    <source>
        <dbReference type="PROSITE-ProRule" id="PRU00282"/>
    </source>
</evidence>
<evidence type="ECO:0000313" key="13">
    <source>
        <dbReference type="Proteomes" id="UP000288716"/>
    </source>
</evidence>
<dbReference type="Pfam" id="PF00153">
    <property type="entry name" value="Mito_carr"/>
    <property type="match status" value="3"/>
</dbReference>
<feature type="repeat" description="Solcar" evidence="9">
    <location>
        <begin position="20"/>
        <end position="104"/>
    </location>
</feature>
<dbReference type="PROSITE" id="PS50920">
    <property type="entry name" value="SOLCAR"/>
    <property type="match status" value="3"/>
</dbReference>
<accession>A0A443S373</accession>
<evidence type="ECO:0000256" key="7">
    <source>
        <dbReference type="ARBA" id="ARBA00023128"/>
    </source>
</evidence>
<comment type="similarity">
    <text evidence="2 10">Belongs to the mitochondrial carrier (TC 2.A.29) family.</text>
</comment>
<dbReference type="GO" id="GO:1990575">
    <property type="term" value="P:mitochondrial L-ornithine transmembrane transport"/>
    <property type="evidence" value="ECO:0007669"/>
    <property type="project" value="TreeGrafter"/>
</dbReference>
<dbReference type="Proteomes" id="UP000288716">
    <property type="component" value="Unassembled WGS sequence"/>
</dbReference>
<keyword evidence="13" id="KW-1185">Reference proteome</keyword>
<name>A0A443S373_9ACAR</name>
<evidence type="ECO:0000256" key="6">
    <source>
        <dbReference type="ARBA" id="ARBA00022989"/>
    </source>
</evidence>
<evidence type="ECO:0000256" key="4">
    <source>
        <dbReference type="ARBA" id="ARBA00022692"/>
    </source>
</evidence>
<proteinExistence type="inferred from homology"/>
<dbReference type="Gene3D" id="1.50.40.10">
    <property type="entry name" value="Mitochondrial carrier domain"/>
    <property type="match status" value="1"/>
</dbReference>
<evidence type="ECO:0000256" key="11">
    <source>
        <dbReference type="SAM" id="Phobius"/>
    </source>
</evidence>
<evidence type="ECO:0000256" key="1">
    <source>
        <dbReference type="ARBA" id="ARBA00004225"/>
    </source>
</evidence>
<comment type="subcellular location">
    <subcellularLocation>
        <location evidence="1">Mitochondrion membrane</location>
        <topology evidence="1">Multi-pass membrane protein</topology>
    </subcellularLocation>
</comment>
<reference evidence="12 13" key="1">
    <citation type="journal article" date="2018" name="Gigascience">
        <title>Genomes of trombidid mites reveal novel predicted allergens and laterally-transferred genes associated with secondary metabolism.</title>
        <authorList>
            <person name="Dong X."/>
            <person name="Chaisiri K."/>
            <person name="Xia D."/>
            <person name="Armstrong S.D."/>
            <person name="Fang Y."/>
            <person name="Donnelly M.J."/>
            <person name="Kadowaki T."/>
            <person name="McGarry J.W."/>
            <person name="Darby A.C."/>
            <person name="Makepeace B.L."/>
        </authorList>
    </citation>
    <scope>NUCLEOTIDE SEQUENCE [LARGE SCALE GENOMIC DNA]</scope>
    <source>
        <strain evidence="12">UoL-UT</strain>
    </source>
</reference>
<dbReference type="AlphaFoldDB" id="A0A443S373"/>
<evidence type="ECO:0000256" key="8">
    <source>
        <dbReference type="ARBA" id="ARBA00023136"/>
    </source>
</evidence>
<dbReference type="PANTHER" id="PTHR45624">
    <property type="entry name" value="MITOCHONDRIAL BASIC AMINO ACIDS TRANSPORTER-RELATED"/>
    <property type="match status" value="1"/>
</dbReference>
<evidence type="ECO:0000256" key="2">
    <source>
        <dbReference type="ARBA" id="ARBA00006375"/>
    </source>
</evidence>
<evidence type="ECO:0000256" key="10">
    <source>
        <dbReference type="RuleBase" id="RU000488"/>
    </source>
</evidence>
<keyword evidence="4 9" id="KW-0812">Transmembrane</keyword>
<dbReference type="PANTHER" id="PTHR45624:SF12">
    <property type="entry name" value="MITOCHONDRIAL ORNITHINE TRANSPORTER 1"/>
    <property type="match status" value="1"/>
</dbReference>
<dbReference type="SUPFAM" id="SSF103506">
    <property type="entry name" value="Mitochondrial carrier"/>
    <property type="match status" value="1"/>
</dbReference>
<dbReference type="InterPro" id="IPR023395">
    <property type="entry name" value="MCP_dom_sf"/>
</dbReference>
<dbReference type="VEuPathDB" id="VectorBase:LDEU010065"/>
<keyword evidence="8 9" id="KW-0472">Membrane</keyword>
<keyword evidence="5" id="KW-0677">Repeat</keyword>
<keyword evidence="7" id="KW-0496">Mitochondrion</keyword>
<feature type="transmembrane region" description="Helical" evidence="11">
    <location>
        <begin position="20"/>
        <end position="41"/>
    </location>
</feature>
<dbReference type="InterPro" id="IPR018108">
    <property type="entry name" value="MCP_transmembrane"/>
</dbReference>
<evidence type="ECO:0000313" key="12">
    <source>
        <dbReference type="EMBL" id="RWS21975.1"/>
    </source>
</evidence>
<evidence type="ECO:0000256" key="5">
    <source>
        <dbReference type="ARBA" id="ARBA00022737"/>
    </source>
</evidence>
<keyword evidence="6 11" id="KW-1133">Transmembrane helix</keyword>
<comment type="caution">
    <text evidence="12">The sequence shown here is derived from an EMBL/GenBank/DDBJ whole genome shotgun (WGS) entry which is preliminary data.</text>
</comment>
<gene>
    <name evidence="12" type="ORF">B4U80_07628</name>
</gene>